<evidence type="ECO:0000313" key="9">
    <source>
        <dbReference type="EMBL" id="TXS90603.1"/>
    </source>
</evidence>
<keyword evidence="2" id="KW-0813">Transport</keyword>
<dbReference type="GO" id="GO:0003988">
    <property type="term" value="F:acetyl-CoA C-acyltransferase activity"/>
    <property type="evidence" value="ECO:0007669"/>
    <property type="project" value="UniProtKB-ARBA"/>
</dbReference>
<evidence type="ECO:0000256" key="1">
    <source>
        <dbReference type="ARBA" id="ARBA00012352"/>
    </source>
</evidence>
<evidence type="ECO:0000259" key="8">
    <source>
        <dbReference type="Pfam" id="PF22691"/>
    </source>
</evidence>
<dbReference type="Pfam" id="PF00108">
    <property type="entry name" value="Thiolase_N"/>
    <property type="match status" value="1"/>
</dbReference>
<dbReference type="PROSITE" id="PS00737">
    <property type="entry name" value="THIOLASE_2"/>
    <property type="match status" value="1"/>
</dbReference>
<dbReference type="Pfam" id="PF22691">
    <property type="entry name" value="Thiolase_C_1"/>
    <property type="match status" value="1"/>
</dbReference>
<reference evidence="9 10" key="1">
    <citation type="submission" date="2019-08" db="EMBL/GenBank/DDBJ databases">
        <title>Parahaliea maris sp. nov., isolated from the surface seawater.</title>
        <authorList>
            <person name="Liu Y."/>
        </authorList>
    </citation>
    <scope>NUCLEOTIDE SEQUENCE [LARGE SCALE GENOMIC DNA]</scope>
    <source>
        <strain evidence="9 10">S2-26</strain>
    </source>
</reference>
<sequence length="413" mass="43778">MGDGVFIVGVGMTALGKFPQRSVKDLSREAVEAALKDAGLTVGDIEAAWFSNTRQALLEGQNTVRGQCALRSMGFEGIAIANVENACASGSTALLQAYAHLRAGLCDIALVLGAEKMFFPDRPEAMLRAFLGGTDIYTVDETRARLAAMAADLIPAALRGAKTGEHSFFMDMYAAFARLHMKTFGTTQRQLAAVAAKNHWHSTMNPQSQYQHNMSADEVLADKLISWPFTRSMCAPVSDGAAALVVCSERVLNRFRDRAPVRVAGISLVSGTQREAADYERHLGRRAAFAAYEQAGIDPADIDVVELHDASAFAEIQQIENLGLCPVGEGGPFSESGATALGGRVPVNPSGGLVSKGHPVGATGVAQLVELATQLRGRAGKRQVEAARVAVAENGGGFYEVEEAATVVTVLQR</sequence>
<evidence type="ECO:0000256" key="3">
    <source>
        <dbReference type="ARBA" id="ARBA00022679"/>
    </source>
</evidence>
<proteinExistence type="predicted"/>
<keyword evidence="3" id="KW-0808">Transferase</keyword>
<evidence type="ECO:0000259" key="7">
    <source>
        <dbReference type="Pfam" id="PF00108"/>
    </source>
</evidence>
<dbReference type="InterPro" id="IPR016039">
    <property type="entry name" value="Thiolase-like"/>
</dbReference>
<dbReference type="InterPro" id="IPR020616">
    <property type="entry name" value="Thiolase_N"/>
</dbReference>
<evidence type="ECO:0000256" key="4">
    <source>
        <dbReference type="ARBA" id="ARBA00023055"/>
    </source>
</evidence>
<feature type="domain" description="Thiolase C-terminal" evidence="8">
    <location>
        <begin position="278"/>
        <end position="401"/>
    </location>
</feature>
<organism evidence="9 10">
    <name type="scientific">Parahaliea aestuarii</name>
    <dbReference type="NCBI Taxonomy" id="1852021"/>
    <lineage>
        <taxon>Bacteria</taxon>
        <taxon>Pseudomonadati</taxon>
        <taxon>Pseudomonadota</taxon>
        <taxon>Gammaproteobacteria</taxon>
        <taxon>Cellvibrionales</taxon>
        <taxon>Halieaceae</taxon>
        <taxon>Parahaliea</taxon>
    </lineage>
</organism>
<dbReference type="InterPro" id="IPR055140">
    <property type="entry name" value="Thiolase_C_2"/>
</dbReference>
<comment type="caution">
    <text evidence="9">The sequence shown here is derived from an EMBL/GenBank/DDBJ whole genome shotgun (WGS) entry which is preliminary data.</text>
</comment>
<keyword evidence="5" id="KW-0446">Lipid-binding</keyword>
<feature type="domain" description="Thiolase N-terminal" evidence="7">
    <location>
        <begin position="5"/>
        <end position="212"/>
    </location>
</feature>
<dbReference type="PANTHER" id="PTHR42870:SF1">
    <property type="entry name" value="NON-SPECIFIC LIPID-TRANSFER PROTEIN-LIKE 2"/>
    <property type="match status" value="1"/>
</dbReference>
<dbReference type="SUPFAM" id="SSF53901">
    <property type="entry name" value="Thiolase-like"/>
    <property type="match status" value="2"/>
</dbReference>
<dbReference type="EC" id="2.3.1.176" evidence="1"/>
<dbReference type="AlphaFoldDB" id="A0A5C8ZPX7"/>
<accession>A0A5C8ZPX7</accession>
<evidence type="ECO:0000256" key="2">
    <source>
        <dbReference type="ARBA" id="ARBA00022448"/>
    </source>
</evidence>
<dbReference type="EMBL" id="VRYZ01000006">
    <property type="protein sequence ID" value="TXS90603.1"/>
    <property type="molecule type" value="Genomic_DNA"/>
</dbReference>
<dbReference type="InterPro" id="IPR020613">
    <property type="entry name" value="Thiolase_CS"/>
</dbReference>
<keyword evidence="10" id="KW-1185">Reference proteome</keyword>
<dbReference type="GO" id="GO:0008289">
    <property type="term" value="F:lipid binding"/>
    <property type="evidence" value="ECO:0007669"/>
    <property type="project" value="UniProtKB-KW"/>
</dbReference>
<evidence type="ECO:0000256" key="6">
    <source>
        <dbReference type="ARBA" id="ARBA00032316"/>
    </source>
</evidence>
<dbReference type="Proteomes" id="UP000321933">
    <property type="component" value="Unassembled WGS sequence"/>
</dbReference>
<dbReference type="PANTHER" id="PTHR42870">
    <property type="entry name" value="ACETYL-COA C-ACETYLTRANSFERASE"/>
    <property type="match status" value="1"/>
</dbReference>
<dbReference type="Gene3D" id="3.40.47.10">
    <property type="match status" value="1"/>
</dbReference>
<dbReference type="PIRSF" id="PIRSF000429">
    <property type="entry name" value="Ac-CoA_Ac_transf"/>
    <property type="match status" value="1"/>
</dbReference>
<dbReference type="CDD" id="cd00829">
    <property type="entry name" value="SCP-x_thiolase"/>
    <property type="match status" value="1"/>
</dbReference>
<keyword evidence="4" id="KW-0445">Lipid transport</keyword>
<evidence type="ECO:0000256" key="5">
    <source>
        <dbReference type="ARBA" id="ARBA00023121"/>
    </source>
</evidence>
<dbReference type="InterPro" id="IPR002155">
    <property type="entry name" value="Thiolase"/>
</dbReference>
<dbReference type="GO" id="GO:0006869">
    <property type="term" value="P:lipid transport"/>
    <property type="evidence" value="ECO:0007669"/>
    <property type="project" value="UniProtKB-KW"/>
</dbReference>
<name>A0A5C8ZPX7_9GAMM</name>
<evidence type="ECO:0000313" key="10">
    <source>
        <dbReference type="Proteomes" id="UP000321933"/>
    </source>
</evidence>
<protein>
    <recommendedName>
        <fullName evidence="1">propanoyl-CoA C-acyltransferase</fullName>
        <ecNumber evidence="1">2.3.1.176</ecNumber>
    </recommendedName>
    <alternativeName>
        <fullName evidence="6">Propanoyl-CoA C-acyltransferase</fullName>
    </alternativeName>
</protein>
<gene>
    <name evidence="9" type="ORF">FVW59_14815</name>
</gene>
<dbReference type="OrthoDB" id="7053663at2"/>
<dbReference type="RefSeq" id="WP_148065128.1">
    <property type="nucleotide sequence ID" value="NZ_VRYZ01000006.1"/>
</dbReference>